<feature type="domain" description="Kringle" evidence="4">
    <location>
        <begin position="15"/>
        <end position="72"/>
    </location>
</feature>
<comment type="caution">
    <text evidence="3">Lacks conserved residue(s) required for the propagation of feature annotation.</text>
</comment>
<dbReference type="InterPro" id="IPR000001">
    <property type="entry name" value="Kringle"/>
</dbReference>
<evidence type="ECO:0000256" key="3">
    <source>
        <dbReference type="PROSITE-ProRule" id="PRU00121"/>
    </source>
</evidence>
<sequence length="112" mass="12433">MHCLMVHNLAVKSEDCWDGVNSMAYSGKVAVTASGIECQAWSMDEPHSHGCHDPVNFPHDGSDVAAQNYCSNEIVDTLREAQSDLSNIEHDKSIRAIFVTEIYIIRLVNDKV</sequence>
<dbReference type="InterPro" id="IPR038178">
    <property type="entry name" value="Kringle_sf"/>
</dbReference>
<dbReference type="EMBL" id="CP111014">
    <property type="protein sequence ID" value="WAQ99855.1"/>
    <property type="molecule type" value="Genomic_DNA"/>
</dbReference>
<keyword evidence="6" id="KW-1185">Reference proteome</keyword>
<dbReference type="InterPro" id="IPR013806">
    <property type="entry name" value="Kringle-like"/>
</dbReference>
<protein>
    <submittedName>
        <fullName evidence="5">PLMN-like protein</fullName>
    </submittedName>
</protein>
<accession>A0ABY7DT57</accession>
<dbReference type="Proteomes" id="UP001164746">
    <property type="component" value="Chromosome 3"/>
</dbReference>
<proteinExistence type="predicted"/>
<keyword evidence="2" id="KW-1015">Disulfide bond</keyword>
<evidence type="ECO:0000313" key="5">
    <source>
        <dbReference type="EMBL" id="WAQ99855.1"/>
    </source>
</evidence>
<dbReference type="SMART" id="SM00130">
    <property type="entry name" value="KR"/>
    <property type="match status" value="1"/>
</dbReference>
<name>A0ABY7DT57_MYAAR</name>
<evidence type="ECO:0000256" key="1">
    <source>
        <dbReference type="ARBA" id="ARBA00022572"/>
    </source>
</evidence>
<evidence type="ECO:0000256" key="2">
    <source>
        <dbReference type="ARBA" id="ARBA00023157"/>
    </source>
</evidence>
<dbReference type="PROSITE" id="PS50070">
    <property type="entry name" value="KRINGLE_2"/>
    <property type="match status" value="1"/>
</dbReference>
<evidence type="ECO:0000259" key="4">
    <source>
        <dbReference type="PROSITE" id="PS50070"/>
    </source>
</evidence>
<reference evidence="5" key="1">
    <citation type="submission" date="2022-11" db="EMBL/GenBank/DDBJ databases">
        <title>Centuries of genome instability and evolution in soft-shell clam transmissible cancer (bioRxiv).</title>
        <authorList>
            <person name="Hart S.F.M."/>
            <person name="Yonemitsu M.A."/>
            <person name="Giersch R.M."/>
            <person name="Beal B.F."/>
            <person name="Arriagada G."/>
            <person name="Davis B.W."/>
            <person name="Ostrander E.A."/>
            <person name="Goff S.P."/>
            <person name="Metzger M.J."/>
        </authorList>
    </citation>
    <scope>NUCLEOTIDE SEQUENCE</scope>
    <source>
        <strain evidence="5">MELC-2E11</strain>
        <tissue evidence="5">Siphon/mantle</tissue>
    </source>
</reference>
<dbReference type="Gene3D" id="2.40.20.10">
    <property type="entry name" value="Plasminogen Kringle 4"/>
    <property type="match status" value="1"/>
</dbReference>
<gene>
    <name evidence="5" type="ORF">MAR_024228</name>
</gene>
<organism evidence="5 6">
    <name type="scientific">Mya arenaria</name>
    <name type="common">Soft-shell clam</name>
    <dbReference type="NCBI Taxonomy" id="6604"/>
    <lineage>
        <taxon>Eukaryota</taxon>
        <taxon>Metazoa</taxon>
        <taxon>Spiralia</taxon>
        <taxon>Lophotrochozoa</taxon>
        <taxon>Mollusca</taxon>
        <taxon>Bivalvia</taxon>
        <taxon>Autobranchia</taxon>
        <taxon>Heteroconchia</taxon>
        <taxon>Euheterodonta</taxon>
        <taxon>Imparidentia</taxon>
        <taxon>Neoheterodontei</taxon>
        <taxon>Myida</taxon>
        <taxon>Myoidea</taxon>
        <taxon>Myidae</taxon>
        <taxon>Mya</taxon>
    </lineage>
</organism>
<keyword evidence="1 3" id="KW-0420">Kringle</keyword>
<evidence type="ECO:0000313" key="6">
    <source>
        <dbReference type="Proteomes" id="UP001164746"/>
    </source>
</evidence>
<dbReference type="SUPFAM" id="SSF57440">
    <property type="entry name" value="Kringle-like"/>
    <property type="match status" value="1"/>
</dbReference>